<name>A0A644WX23_9ZZZZ</name>
<proteinExistence type="predicted"/>
<evidence type="ECO:0000313" key="1">
    <source>
        <dbReference type="EMBL" id="MPM08456.1"/>
    </source>
</evidence>
<gene>
    <name evidence="1" type="ORF">SDC9_54768</name>
</gene>
<dbReference type="EMBL" id="VSSQ01001450">
    <property type="protein sequence ID" value="MPM08456.1"/>
    <property type="molecule type" value="Genomic_DNA"/>
</dbReference>
<sequence length="231" mass="23901">MNNLVFAQVGAVIDVHARIIAVARIHVPSETARIGAPAGDLVHTGDVRVVLAVFDGRFVGVAVEIADETAGKGVFLVQGRGGISIRINHVVGDQEGYVAFVPAAPHGRAGTGVTHQTARVNLLALIEHRNAGSVHLDGVRAVQNFALGELPDEAAGAAAIVFLRGKNDFSAAGDRTVFRRGAGGFGVEHSHKAADRRREDLLSFADDHAAADQGALTPAHDASGVKTPAVG</sequence>
<protein>
    <submittedName>
        <fullName evidence="1">Uncharacterized protein</fullName>
    </submittedName>
</protein>
<accession>A0A644WX23</accession>
<dbReference type="AlphaFoldDB" id="A0A644WX23"/>
<comment type="caution">
    <text evidence="1">The sequence shown here is derived from an EMBL/GenBank/DDBJ whole genome shotgun (WGS) entry which is preliminary data.</text>
</comment>
<organism evidence="1">
    <name type="scientific">bioreactor metagenome</name>
    <dbReference type="NCBI Taxonomy" id="1076179"/>
    <lineage>
        <taxon>unclassified sequences</taxon>
        <taxon>metagenomes</taxon>
        <taxon>ecological metagenomes</taxon>
    </lineage>
</organism>
<reference evidence="1" key="1">
    <citation type="submission" date="2019-08" db="EMBL/GenBank/DDBJ databases">
        <authorList>
            <person name="Kucharzyk K."/>
            <person name="Murdoch R.W."/>
            <person name="Higgins S."/>
            <person name="Loffler F."/>
        </authorList>
    </citation>
    <scope>NUCLEOTIDE SEQUENCE</scope>
</reference>